<dbReference type="RefSeq" id="WP_301166401.1">
    <property type="nucleotide sequence ID" value="NZ_JAUHTR010000006.1"/>
</dbReference>
<evidence type="ECO:0000313" key="2">
    <source>
        <dbReference type="Proteomes" id="UP001172721"/>
    </source>
</evidence>
<gene>
    <name evidence="1" type="ORF">QYB97_12790</name>
</gene>
<reference evidence="1" key="1">
    <citation type="submission" date="2023-07" db="EMBL/GenBank/DDBJ databases">
        <title>Fictibacillus sp. isolated from freshwater pond.</title>
        <authorList>
            <person name="Kirdat K."/>
            <person name="Bhat A."/>
            <person name="Mourya A."/>
            <person name="Yadav A."/>
        </authorList>
    </citation>
    <scope>NUCLEOTIDE SEQUENCE</scope>
    <source>
        <strain evidence="1">NE201</strain>
    </source>
</reference>
<sequence>MKNQPSPEAMKQLMKFMLKTSAPRLAEMKANENKKGGQAV</sequence>
<name>A0ABT8HYM1_9BACL</name>
<keyword evidence="2" id="KW-1185">Reference proteome</keyword>
<dbReference type="EMBL" id="JAUHTR010000006">
    <property type="protein sequence ID" value="MDN4525362.1"/>
    <property type="molecule type" value="Genomic_DNA"/>
</dbReference>
<dbReference type="Proteomes" id="UP001172721">
    <property type="component" value="Unassembled WGS sequence"/>
</dbReference>
<protein>
    <submittedName>
        <fullName evidence="1">Uncharacterized protein</fullName>
    </submittedName>
</protein>
<organism evidence="1 2">
    <name type="scientific">Fictibacillus fluitans</name>
    <dbReference type="NCBI Taxonomy" id="3058422"/>
    <lineage>
        <taxon>Bacteria</taxon>
        <taxon>Bacillati</taxon>
        <taxon>Bacillota</taxon>
        <taxon>Bacilli</taxon>
        <taxon>Bacillales</taxon>
        <taxon>Fictibacillaceae</taxon>
        <taxon>Fictibacillus</taxon>
    </lineage>
</organism>
<proteinExistence type="predicted"/>
<accession>A0ABT8HYM1</accession>
<evidence type="ECO:0000313" key="1">
    <source>
        <dbReference type="EMBL" id="MDN4525362.1"/>
    </source>
</evidence>
<comment type="caution">
    <text evidence="1">The sequence shown here is derived from an EMBL/GenBank/DDBJ whole genome shotgun (WGS) entry which is preliminary data.</text>
</comment>